<dbReference type="SUPFAM" id="SSF56601">
    <property type="entry name" value="beta-lactamase/transpeptidase-like"/>
    <property type="match status" value="1"/>
</dbReference>
<comment type="catalytic activity">
    <reaction evidence="5 6">
        <text>L-glutamine + H2O = L-glutamate + NH4(+)</text>
        <dbReference type="Rhea" id="RHEA:15889"/>
        <dbReference type="ChEBI" id="CHEBI:15377"/>
        <dbReference type="ChEBI" id="CHEBI:28938"/>
        <dbReference type="ChEBI" id="CHEBI:29985"/>
        <dbReference type="ChEBI" id="CHEBI:58359"/>
        <dbReference type="EC" id="3.5.1.2"/>
    </reaction>
</comment>
<gene>
    <name evidence="6 9" type="primary">glsA</name>
    <name evidence="9" type="ORF">GCM10009823_22330</name>
</gene>
<dbReference type="RefSeq" id="WP_344337282.1">
    <property type="nucleotide sequence ID" value="NZ_BAAAPZ010000008.1"/>
</dbReference>
<dbReference type="Gene3D" id="2.60.120.10">
    <property type="entry name" value="Jelly Rolls"/>
    <property type="match status" value="1"/>
</dbReference>
<feature type="binding site" evidence="6">
    <location>
        <position position="78"/>
    </location>
    <ligand>
        <name>substrate</name>
    </ligand>
</feature>
<dbReference type="HAMAP" id="MF_00313">
    <property type="entry name" value="Glutaminase"/>
    <property type="match status" value="1"/>
</dbReference>
<evidence type="ECO:0000256" key="5">
    <source>
        <dbReference type="ARBA" id="ARBA00049534"/>
    </source>
</evidence>
<proteinExistence type="inferred from homology"/>
<feature type="domain" description="STAS" evidence="8">
    <location>
        <begin position="361"/>
        <end position="439"/>
    </location>
</feature>
<dbReference type="Gene3D" id="3.40.710.10">
    <property type="entry name" value="DD-peptidase/beta-lactamase superfamily"/>
    <property type="match status" value="1"/>
</dbReference>
<comment type="caution">
    <text evidence="6">Lacks conserved residue(s) required for the propagation of feature annotation.</text>
</comment>
<evidence type="ECO:0000313" key="10">
    <source>
        <dbReference type="Proteomes" id="UP001500984"/>
    </source>
</evidence>
<dbReference type="Gene3D" id="3.30.750.24">
    <property type="entry name" value="STAS domain"/>
    <property type="match status" value="1"/>
</dbReference>
<accession>A0ABN2WYL9</accession>
<dbReference type="SUPFAM" id="SSF51206">
    <property type="entry name" value="cAMP-binding domain-like"/>
    <property type="match status" value="1"/>
</dbReference>
<feature type="binding site" evidence="6">
    <location>
        <position position="128"/>
    </location>
    <ligand>
        <name>substrate</name>
    </ligand>
</feature>
<evidence type="ECO:0000256" key="6">
    <source>
        <dbReference type="HAMAP-Rule" id="MF_00313"/>
    </source>
</evidence>
<dbReference type="EC" id="3.5.1.2" evidence="3 6"/>
<dbReference type="InterPro" id="IPR000595">
    <property type="entry name" value="cNMP-bd_dom"/>
</dbReference>
<feature type="binding site" evidence="6">
    <location>
        <position position="273"/>
    </location>
    <ligand>
        <name>substrate</name>
    </ligand>
</feature>
<dbReference type="InterPro" id="IPR018490">
    <property type="entry name" value="cNMP-bd_dom_sf"/>
</dbReference>
<evidence type="ECO:0000256" key="2">
    <source>
        <dbReference type="ARBA" id="ARBA00011881"/>
    </source>
</evidence>
<comment type="caution">
    <text evidence="9">The sequence shown here is derived from an EMBL/GenBank/DDBJ whole genome shotgun (WGS) entry which is preliminary data.</text>
</comment>
<feature type="domain" description="Cyclic nucleotide-binding" evidence="7">
    <location>
        <begin position="504"/>
        <end position="602"/>
    </location>
</feature>
<evidence type="ECO:0000313" key="9">
    <source>
        <dbReference type="EMBL" id="GAA2100124.1"/>
    </source>
</evidence>
<dbReference type="Pfam" id="PF00027">
    <property type="entry name" value="cNMP_binding"/>
    <property type="match status" value="1"/>
</dbReference>
<dbReference type="PROSITE" id="PS50042">
    <property type="entry name" value="CNMP_BINDING_3"/>
    <property type="match status" value="1"/>
</dbReference>
<feature type="binding site" evidence="6">
    <location>
        <position position="255"/>
    </location>
    <ligand>
        <name>substrate</name>
    </ligand>
</feature>
<feature type="binding site" evidence="6">
    <location>
        <position position="179"/>
    </location>
    <ligand>
        <name>substrate</name>
    </ligand>
</feature>
<protein>
    <recommendedName>
        <fullName evidence="3 6">Glutaminase</fullName>
        <ecNumber evidence="3 6">3.5.1.2</ecNumber>
    </recommendedName>
</protein>
<organism evidence="9 10">
    <name type="scientific">Brevibacterium salitolerans</name>
    <dbReference type="NCBI Taxonomy" id="1403566"/>
    <lineage>
        <taxon>Bacteria</taxon>
        <taxon>Bacillati</taxon>
        <taxon>Actinomycetota</taxon>
        <taxon>Actinomycetes</taxon>
        <taxon>Micrococcales</taxon>
        <taxon>Brevibacteriaceae</taxon>
        <taxon>Brevibacterium</taxon>
    </lineage>
</organism>
<dbReference type="InterPro" id="IPR036513">
    <property type="entry name" value="STAS_dom_sf"/>
</dbReference>
<reference evidence="9 10" key="1">
    <citation type="journal article" date="2019" name="Int. J. Syst. Evol. Microbiol.">
        <title>The Global Catalogue of Microorganisms (GCM) 10K type strain sequencing project: providing services to taxonomists for standard genome sequencing and annotation.</title>
        <authorList>
            <consortium name="The Broad Institute Genomics Platform"/>
            <consortium name="The Broad Institute Genome Sequencing Center for Infectious Disease"/>
            <person name="Wu L."/>
            <person name="Ma J."/>
        </authorList>
    </citation>
    <scope>NUCLEOTIDE SEQUENCE [LARGE SCALE GENOMIC DNA]</scope>
    <source>
        <strain evidence="9 10">JCM 15900</strain>
    </source>
</reference>
<keyword evidence="10" id="KW-1185">Reference proteome</keyword>
<evidence type="ECO:0000256" key="3">
    <source>
        <dbReference type="ARBA" id="ARBA00012918"/>
    </source>
</evidence>
<evidence type="ECO:0000259" key="8">
    <source>
        <dbReference type="PROSITE" id="PS50801"/>
    </source>
</evidence>
<dbReference type="CDD" id="cd00038">
    <property type="entry name" value="CAP_ED"/>
    <property type="match status" value="1"/>
</dbReference>
<dbReference type="Proteomes" id="UP001500984">
    <property type="component" value="Unassembled WGS sequence"/>
</dbReference>
<dbReference type="InterPro" id="IPR012338">
    <property type="entry name" value="Beta-lactam/transpept-like"/>
</dbReference>
<sequence>MRSPVQTYLSGLHARVRAADPFAAHPTPGFRTASAGSPAEGLSVLYGGDPDHLGIAMTTADGFSYRVGDACEEFSIQSISKVFVYALALMDSGFDLVDGKIDVEPSGSAYNDLSSEAGSGRPKNALINIGAIAATSLVRPVGEETAFERILAVFSACAGRQLSLDEEVLRADYETGAHNRGLAWFLSSWGIIEGDPNPAFDDYTKQCAISVTAADLSMMAATLAHLGVNPATGERVFPEDVVERVLSVMLTCGMYDDSGDWVTTVGLPAKSGVGGGIIAVLPGQLGIATYSPPLDRHGNSAKGIVAHEEMSADLGLHIVRAGKPGRAVIRSHTTVDRDHSSLRRSPEDEAVLEEHGDRAHILELIGDVHFSGFEAVSRLIEELDEPQVVVLDIGKVDELSGSALMSLARLAATMDEEGIAVGVVDPDALLRRHELKRALLREAAEAGVVDGAVEAAPTDGAEGQSRLPVRIFASRHAALVWAEDAVLLSEEDAGAQPVRQQGPVLGGLSPAVRAVVRGLLTAETAEEGQVIRAPGDDFDGIRFVVSGEVHSVSPDGELMAVLRAGATFGEYALGTGAGQPFAVIAAQRSRFELLSAEALERMEAESPAAAAALWRSIAHDGYARLVQAVRGEERTE</sequence>
<evidence type="ECO:0000259" key="7">
    <source>
        <dbReference type="PROSITE" id="PS50042"/>
    </source>
</evidence>
<comment type="similarity">
    <text evidence="1 6">Belongs to the glutaminase family.</text>
</comment>
<dbReference type="Pfam" id="PF04960">
    <property type="entry name" value="Glutaminase"/>
    <property type="match status" value="1"/>
</dbReference>
<dbReference type="InterPro" id="IPR002645">
    <property type="entry name" value="STAS_dom"/>
</dbReference>
<comment type="subunit">
    <text evidence="2 6">Homotetramer.</text>
</comment>
<dbReference type="PANTHER" id="PTHR12544">
    <property type="entry name" value="GLUTAMINASE"/>
    <property type="match status" value="1"/>
</dbReference>
<evidence type="ECO:0000256" key="1">
    <source>
        <dbReference type="ARBA" id="ARBA00011076"/>
    </source>
</evidence>
<feature type="binding site" evidence="6">
    <location>
        <position position="203"/>
    </location>
    <ligand>
        <name>substrate</name>
    </ligand>
</feature>
<dbReference type="EMBL" id="BAAAPZ010000008">
    <property type="protein sequence ID" value="GAA2100124.1"/>
    <property type="molecule type" value="Genomic_DNA"/>
</dbReference>
<keyword evidence="6" id="KW-0007">Acetylation</keyword>
<name>A0ABN2WYL9_9MICO</name>
<dbReference type="InterPro" id="IPR015868">
    <property type="entry name" value="Glutaminase"/>
</dbReference>
<keyword evidence="4 6" id="KW-0378">Hydrolase</keyword>
<dbReference type="PROSITE" id="PS50801">
    <property type="entry name" value="STAS"/>
    <property type="match status" value="1"/>
</dbReference>
<dbReference type="InterPro" id="IPR014710">
    <property type="entry name" value="RmlC-like_jellyroll"/>
</dbReference>
<evidence type="ECO:0000256" key="4">
    <source>
        <dbReference type="ARBA" id="ARBA00022801"/>
    </source>
</evidence>
<dbReference type="PANTHER" id="PTHR12544:SF29">
    <property type="entry name" value="GLUTAMINASE"/>
    <property type="match status" value="1"/>
</dbReference>
<dbReference type="NCBIfam" id="TIGR03814">
    <property type="entry name" value="Gln_ase"/>
    <property type="match status" value="1"/>
</dbReference>